<accession>A0A4Y3RAV3</accession>
<dbReference type="EMBL" id="BJMN01000004">
    <property type="protein sequence ID" value="GEB54846.1"/>
    <property type="molecule type" value="Genomic_DNA"/>
</dbReference>
<reference evidence="1 2" key="1">
    <citation type="submission" date="2019-06" db="EMBL/GenBank/DDBJ databases">
        <title>Whole genome shotgun sequence of Streptomyces gardneri NBRC 12865.</title>
        <authorList>
            <person name="Hosoyama A."/>
            <person name="Uohara A."/>
            <person name="Ohji S."/>
            <person name="Ichikawa N."/>
        </authorList>
    </citation>
    <scope>NUCLEOTIDE SEQUENCE [LARGE SCALE GENOMIC DNA]</scope>
    <source>
        <strain evidence="1 2">NBRC 12865</strain>
    </source>
</reference>
<sequence length="259" mass="29252">MLDNLLDRIPRPSGVLYLSQDIDPHALVENLASRHGEPRTLVLDGITDPDVGEVHGADLLDLLEGRAETVVAWAHAGQWLGAGTALDTQGDIVPMLVVTPQRVQVLPAGIAGQDEDWVERLIGITGWVLPPQRPDVDWAQIEARMGTRLPRDYKRMVETFGEGAFDAYLHLNQEPWTDLKKDGLLIWAGTEHENLYCWQIDDGDPDHWPVTMQTVDGENVPFACSTAEFVCRILLEKDHPFTMARYFDTHWFMTYRTNE</sequence>
<keyword evidence="2" id="KW-1185">Reference proteome</keyword>
<gene>
    <name evidence="1" type="ORF">SGA01_04510</name>
</gene>
<comment type="caution">
    <text evidence="1">The sequence shown here is derived from an EMBL/GenBank/DDBJ whole genome shotgun (WGS) entry which is preliminary data.</text>
</comment>
<evidence type="ECO:0008006" key="3">
    <source>
        <dbReference type="Google" id="ProtNLM"/>
    </source>
</evidence>
<dbReference type="OrthoDB" id="5572373at2"/>
<dbReference type="InterPro" id="IPR037883">
    <property type="entry name" value="Knr4/Smi1-like_sf"/>
</dbReference>
<protein>
    <recommendedName>
        <fullName evidence="3">Knr4/Smi1-like domain-containing protein</fullName>
    </recommendedName>
</protein>
<evidence type="ECO:0000313" key="2">
    <source>
        <dbReference type="Proteomes" id="UP000315226"/>
    </source>
</evidence>
<proteinExistence type="predicted"/>
<name>A0A4Y3RAV3_9ACTN</name>
<dbReference type="Proteomes" id="UP000315226">
    <property type="component" value="Unassembled WGS sequence"/>
</dbReference>
<organism evidence="1 2">
    <name type="scientific">Streptomyces gardneri</name>
    <dbReference type="NCBI Taxonomy" id="66892"/>
    <lineage>
        <taxon>Bacteria</taxon>
        <taxon>Bacillati</taxon>
        <taxon>Actinomycetota</taxon>
        <taxon>Actinomycetes</taxon>
        <taxon>Kitasatosporales</taxon>
        <taxon>Streptomycetaceae</taxon>
        <taxon>Streptomyces</taxon>
    </lineage>
</organism>
<evidence type="ECO:0000313" key="1">
    <source>
        <dbReference type="EMBL" id="GEB54846.1"/>
    </source>
</evidence>
<dbReference type="SUPFAM" id="SSF160631">
    <property type="entry name" value="SMI1/KNR4-like"/>
    <property type="match status" value="1"/>
</dbReference>
<dbReference type="AlphaFoldDB" id="A0A4Y3RAV3"/>